<reference evidence="2" key="1">
    <citation type="journal article" date="2020" name="Genome Biol.">
        <title>Gamete binning: chromosome-level and haplotype-resolved genome assembly enabled by high-throughput single-cell sequencing of gamete genomes.</title>
        <authorList>
            <person name="Campoy J.A."/>
            <person name="Sun H."/>
            <person name="Goel M."/>
            <person name="Jiao W.-B."/>
            <person name="Folz-Donahue K."/>
            <person name="Wang N."/>
            <person name="Rubio M."/>
            <person name="Liu C."/>
            <person name="Kukat C."/>
            <person name="Ruiz D."/>
            <person name="Huettel B."/>
            <person name="Schneeberger K."/>
        </authorList>
    </citation>
    <scope>NUCLEOTIDE SEQUENCE [LARGE SCALE GENOMIC DNA]</scope>
    <source>
        <strain evidence="2">cv. Rojo Pasion</strain>
    </source>
</reference>
<evidence type="ECO:0000313" key="2">
    <source>
        <dbReference type="Proteomes" id="UP000507245"/>
    </source>
</evidence>
<dbReference type="AlphaFoldDB" id="A0A6J5X846"/>
<evidence type="ECO:0000313" key="1">
    <source>
        <dbReference type="EMBL" id="CAB4308677.1"/>
    </source>
</evidence>
<accession>A0A6J5X846</accession>
<gene>
    <name evidence="1" type="ORF">ORAREDHAP_LOCUS28417</name>
</gene>
<keyword evidence="2" id="KW-1185">Reference proteome</keyword>
<sequence>MLQCQSHVTIRKDPHVYLRQFLEAKAKQAAEKEKRNTERDLENENGGGCILCQFEEDYI</sequence>
<dbReference type="EMBL" id="CAEKKB010000004">
    <property type="protein sequence ID" value="CAB4308677.1"/>
    <property type="molecule type" value="Genomic_DNA"/>
</dbReference>
<organism evidence="1 2">
    <name type="scientific">Prunus armeniaca</name>
    <name type="common">Apricot</name>
    <name type="synonym">Armeniaca vulgaris</name>
    <dbReference type="NCBI Taxonomy" id="36596"/>
    <lineage>
        <taxon>Eukaryota</taxon>
        <taxon>Viridiplantae</taxon>
        <taxon>Streptophyta</taxon>
        <taxon>Embryophyta</taxon>
        <taxon>Tracheophyta</taxon>
        <taxon>Spermatophyta</taxon>
        <taxon>Magnoliopsida</taxon>
        <taxon>eudicotyledons</taxon>
        <taxon>Gunneridae</taxon>
        <taxon>Pentapetalae</taxon>
        <taxon>rosids</taxon>
        <taxon>fabids</taxon>
        <taxon>Rosales</taxon>
        <taxon>Rosaceae</taxon>
        <taxon>Amygdaloideae</taxon>
        <taxon>Amygdaleae</taxon>
        <taxon>Prunus</taxon>
    </lineage>
</organism>
<protein>
    <submittedName>
        <fullName evidence="1">Uncharacterized protein</fullName>
    </submittedName>
</protein>
<name>A0A6J5X846_PRUAR</name>
<dbReference type="Proteomes" id="UP000507245">
    <property type="component" value="Unassembled WGS sequence"/>
</dbReference>
<proteinExistence type="predicted"/>